<evidence type="ECO:0000313" key="2">
    <source>
        <dbReference type="Proteomes" id="UP001392318"/>
    </source>
</evidence>
<protein>
    <submittedName>
        <fullName evidence="1">Uncharacterized protein</fullName>
    </submittedName>
</protein>
<accession>A0ACC6RVV9</accession>
<organism evidence="1 2">
    <name type="scientific">Paraburkholderia unamae</name>
    <dbReference type="NCBI Taxonomy" id="219649"/>
    <lineage>
        <taxon>Bacteria</taxon>
        <taxon>Pseudomonadati</taxon>
        <taxon>Pseudomonadota</taxon>
        <taxon>Betaproteobacteria</taxon>
        <taxon>Burkholderiales</taxon>
        <taxon>Burkholderiaceae</taxon>
        <taxon>Paraburkholderia</taxon>
    </lineage>
</organism>
<dbReference type="Proteomes" id="UP001392318">
    <property type="component" value="Unassembled WGS sequence"/>
</dbReference>
<dbReference type="EMBL" id="JAYMRU010000049">
    <property type="protein sequence ID" value="MEM5405801.1"/>
    <property type="molecule type" value="Genomic_DNA"/>
</dbReference>
<sequence length="177" mass="18272">MSEINENGPIQSFKGFDENMQCRGFQYAAGESYTHEGKVEACAGGFHACEYPLDVLRYYSPNTSRFFMVEQSGVLSRHDEDSKVASSKIKIGVELTLPGLIKAAVEYTFSRAKPVDPDSPAYSDKENGLATASGSRGAATASGYSGAATASGYSGAATASGYSGAATASGDSGAATA</sequence>
<evidence type="ECO:0000313" key="1">
    <source>
        <dbReference type="EMBL" id="MEM5405801.1"/>
    </source>
</evidence>
<name>A0ACC6RVV9_9BURK</name>
<proteinExistence type="predicted"/>
<keyword evidence="2" id="KW-1185">Reference proteome</keyword>
<feature type="non-terminal residue" evidence="1">
    <location>
        <position position="177"/>
    </location>
</feature>
<reference evidence="1" key="1">
    <citation type="submission" date="2024-01" db="EMBL/GenBank/DDBJ databases">
        <title>The diversity of rhizobia nodulating Mimosa spp. in eleven states of Brazil covering several biomes is determined by host plant, location, and edaphic factors.</title>
        <authorList>
            <person name="Rouws L."/>
            <person name="Barauna A."/>
            <person name="Beukes C."/>
            <person name="De Faria S.M."/>
            <person name="Gross E."/>
            <person name="Dos Reis Junior F.B."/>
            <person name="Simon M."/>
            <person name="Maluk M."/>
            <person name="Odee D.W."/>
            <person name="Kenicer G."/>
            <person name="Young J.P.W."/>
            <person name="Reis V.M."/>
            <person name="Zilli J."/>
            <person name="James E.K."/>
        </authorList>
    </citation>
    <scope>NUCLEOTIDE SEQUENCE</scope>
    <source>
        <strain evidence="1">JPY452</strain>
    </source>
</reference>
<comment type="caution">
    <text evidence="1">The sequence shown here is derived from an EMBL/GenBank/DDBJ whole genome shotgun (WGS) entry which is preliminary data.</text>
</comment>
<gene>
    <name evidence="1" type="ORF">VSR83_38410</name>
</gene>